<dbReference type="AlphaFoldDB" id="A0A444YQJ5"/>
<organism evidence="1 2">
    <name type="scientific">Arachis hypogaea</name>
    <name type="common">Peanut</name>
    <dbReference type="NCBI Taxonomy" id="3818"/>
    <lineage>
        <taxon>Eukaryota</taxon>
        <taxon>Viridiplantae</taxon>
        <taxon>Streptophyta</taxon>
        <taxon>Embryophyta</taxon>
        <taxon>Tracheophyta</taxon>
        <taxon>Spermatophyta</taxon>
        <taxon>Magnoliopsida</taxon>
        <taxon>eudicotyledons</taxon>
        <taxon>Gunneridae</taxon>
        <taxon>Pentapetalae</taxon>
        <taxon>rosids</taxon>
        <taxon>fabids</taxon>
        <taxon>Fabales</taxon>
        <taxon>Fabaceae</taxon>
        <taxon>Papilionoideae</taxon>
        <taxon>50 kb inversion clade</taxon>
        <taxon>dalbergioids sensu lato</taxon>
        <taxon>Dalbergieae</taxon>
        <taxon>Pterocarpus clade</taxon>
        <taxon>Arachis</taxon>
    </lineage>
</organism>
<dbReference type="STRING" id="3818.A0A444YQJ5"/>
<gene>
    <name evidence="1" type="ORF">Ahy_B06g083774</name>
</gene>
<sequence length="84" mass="9426">MKQCVAETPRAQYGGGIIINPGFDHNIDGRIVLENGSIEERISNAGNRFNVERNRTQPSDSFSQKVRLKKGMLCSFTSNLHFEV</sequence>
<dbReference type="EMBL" id="SDMP01000016">
    <property type="protein sequence ID" value="RYR04177.1"/>
    <property type="molecule type" value="Genomic_DNA"/>
</dbReference>
<proteinExistence type="predicted"/>
<comment type="caution">
    <text evidence="1">The sequence shown here is derived from an EMBL/GenBank/DDBJ whole genome shotgun (WGS) entry which is preliminary data.</text>
</comment>
<name>A0A444YQJ5_ARAHY</name>
<protein>
    <submittedName>
        <fullName evidence="1">Uncharacterized protein</fullName>
    </submittedName>
</protein>
<keyword evidence="2" id="KW-1185">Reference proteome</keyword>
<evidence type="ECO:0000313" key="1">
    <source>
        <dbReference type="EMBL" id="RYR04177.1"/>
    </source>
</evidence>
<reference evidence="1 2" key="1">
    <citation type="submission" date="2019-01" db="EMBL/GenBank/DDBJ databases">
        <title>Sequencing of cultivated peanut Arachis hypogaea provides insights into genome evolution and oil improvement.</title>
        <authorList>
            <person name="Chen X."/>
        </authorList>
    </citation>
    <scope>NUCLEOTIDE SEQUENCE [LARGE SCALE GENOMIC DNA]</scope>
    <source>
        <strain evidence="2">cv. Fuhuasheng</strain>
        <tissue evidence="1">Leaves</tissue>
    </source>
</reference>
<evidence type="ECO:0000313" key="2">
    <source>
        <dbReference type="Proteomes" id="UP000289738"/>
    </source>
</evidence>
<dbReference type="Proteomes" id="UP000289738">
    <property type="component" value="Chromosome B06"/>
</dbReference>
<accession>A0A444YQJ5</accession>